<dbReference type="SUPFAM" id="SSF52266">
    <property type="entry name" value="SGNH hydrolase"/>
    <property type="match status" value="1"/>
</dbReference>
<protein>
    <recommendedName>
        <fullName evidence="2">SGNH hydrolase-type esterase domain-containing protein</fullName>
    </recommendedName>
</protein>
<gene>
    <name evidence="3" type="ORF">SCF082_LOCUS40003</name>
</gene>
<dbReference type="InterPro" id="IPR013830">
    <property type="entry name" value="SGNH_hydro"/>
</dbReference>
<feature type="domain" description="SGNH hydrolase-type esterase" evidence="2">
    <location>
        <begin position="370"/>
        <end position="555"/>
    </location>
</feature>
<dbReference type="InterPro" id="IPR051532">
    <property type="entry name" value="Ester_Hydrolysis_Enzymes"/>
</dbReference>
<comment type="caution">
    <text evidence="3">The sequence shown here is derived from an EMBL/GenBank/DDBJ whole genome shotgun (WGS) entry which is preliminary data.</text>
</comment>
<organism evidence="3 4">
    <name type="scientific">Durusdinium trenchii</name>
    <dbReference type="NCBI Taxonomy" id="1381693"/>
    <lineage>
        <taxon>Eukaryota</taxon>
        <taxon>Sar</taxon>
        <taxon>Alveolata</taxon>
        <taxon>Dinophyceae</taxon>
        <taxon>Suessiales</taxon>
        <taxon>Symbiodiniaceae</taxon>
        <taxon>Durusdinium</taxon>
    </lineage>
</organism>
<sequence>MARGSEFGCDGGVLHQCISSRDPIFNQMPIYDPGRTATSRARHRAAPRGIARREDPALVELMDELFSDAHRADTVTSFIMAVAAAGLYFFLPREAKADSKDTEKGAEVSGSLTADEVEERAEAAMQDFESLAKTLAQSVAQKIGPKLAKGQAVRTILESRVHQFPDKAKTFLMNELNCAAGAVMKAIEAEEAMILLDLDNAFSLNFPPISMLLAGLVSPTLLNLSQSALHLQNVMVVLPMLLLCGWAGYVDYGTSCSVPTMIFWVKAQFGFAVFLGICNGMVANQISKGRAALDVGFLPSPYRSAKRFGMAQPWRKALRSLSYGAAGVGVLGLGQAAHLRYKYQCPGEPSGAVHGQVGSNYQGKPLKLLFVGDSIAVGVGAKAAAPLQAACAQRLSNLQRRPVEWRTVAQNGADVRELQALLDQPEGGAKVIDLGFDIAVVLCGVNDGKKFWQGRWPSHFREDLAELVRTLRTKGDPESVITVPNLLGHVEAPLFQLWPMCHLVDALFEQFEAQKVALADDGHVRPWSSSGRKVLTTDQNLWSVDGIHPSCEGYQKIGEWLATHLAQMHVVRVEYRHWRTPRWSLVHHHLMR</sequence>
<keyword evidence="1" id="KW-1133">Transmembrane helix</keyword>
<keyword evidence="4" id="KW-1185">Reference proteome</keyword>
<evidence type="ECO:0000313" key="4">
    <source>
        <dbReference type="Proteomes" id="UP001642464"/>
    </source>
</evidence>
<evidence type="ECO:0000256" key="1">
    <source>
        <dbReference type="SAM" id="Phobius"/>
    </source>
</evidence>
<dbReference type="Proteomes" id="UP001642464">
    <property type="component" value="Unassembled WGS sequence"/>
</dbReference>
<dbReference type="Pfam" id="PF13472">
    <property type="entry name" value="Lipase_GDSL_2"/>
    <property type="match status" value="1"/>
</dbReference>
<dbReference type="PANTHER" id="PTHR30383:SF5">
    <property type="entry name" value="SGNH HYDROLASE-TYPE ESTERASE DOMAIN-CONTAINING PROTEIN"/>
    <property type="match status" value="1"/>
</dbReference>
<accession>A0ABP0Q9Y5</accession>
<dbReference type="Gene3D" id="3.40.50.1110">
    <property type="entry name" value="SGNH hydrolase"/>
    <property type="match status" value="1"/>
</dbReference>
<keyword evidence="1" id="KW-0472">Membrane</keyword>
<reference evidence="3 4" key="1">
    <citation type="submission" date="2024-02" db="EMBL/GenBank/DDBJ databases">
        <authorList>
            <person name="Chen Y."/>
            <person name="Shah S."/>
            <person name="Dougan E. K."/>
            <person name="Thang M."/>
            <person name="Chan C."/>
        </authorList>
    </citation>
    <scope>NUCLEOTIDE SEQUENCE [LARGE SCALE GENOMIC DNA]</scope>
</reference>
<name>A0ABP0Q9Y5_9DINO</name>
<dbReference type="InterPro" id="IPR036514">
    <property type="entry name" value="SGNH_hydro_sf"/>
</dbReference>
<evidence type="ECO:0000313" key="3">
    <source>
        <dbReference type="EMBL" id="CAK9084325.1"/>
    </source>
</evidence>
<feature type="transmembrane region" description="Helical" evidence="1">
    <location>
        <begin position="261"/>
        <end position="282"/>
    </location>
</feature>
<dbReference type="CDD" id="cd00229">
    <property type="entry name" value="SGNH_hydrolase"/>
    <property type="match status" value="1"/>
</dbReference>
<evidence type="ECO:0000259" key="2">
    <source>
        <dbReference type="Pfam" id="PF13472"/>
    </source>
</evidence>
<feature type="transmembrane region" description="Helical" evidence="1">
    <location>
        <begin position="74"/>
        <end position="91"/>
    </location>
</feature>
<keyword evidence="1" id="KW-0812">Transmembrane</keyword>
<dbReference type="EMBL" id="CAXAMM010039152">
    <property type="protein sequence ID" value="CAK9084325.1"/>
    <property type="molecule type" value="Genomic_DNA"/>
</dbReference>
<feature type="transmembrane region" description="Helical" evidence="1">
    <location>
        <begin position="231"/>
        <end position="249"/>
    </location>
</feature>
<dbReference type="PANTHER" id="PTHR30383">
    <property type="entry name" value="THIOESTERASE 1/PROTEASE 1/LYSOPHOSPHOLIPASE L1"/>
    <property type="match status" value="1"/>
</dbReference>
<proteinExistence type="predicted"/>